<dbReference type="InterPro" id="IPR006674">
    <property type="entry name" value="HD_domain"/>
</dbReference>
<dbReference type="CDD" id="cd00077">
    <property type="entry name" value="HDc"/>
    <property type="match status" value="1"/>
</dbReference>
<reference evidence="3" key="1">
    <citation type="submission" date="2016-12" db="EMBL/GenBank/DDBJ databases">
        <title>Comparative genomics of four Isosphaeraceae planctomycetes: a common pool of plasmids and glycoside hydrolase genes.</title>
        <authorList>
            <person name="Ivanova A."/>
        </authorList>
    </citation>
    <scope>NUCLEOTIDE SEQUENCE [LARGE SCALE GENOMIC DNA]</scope>
    <source>
        <strain evidence="3">PX4</strain>
    </source>
</reference>
<dbReference type="STRING" id="1387353.BSF38_04407"/>
<dbReference type="PANTHER" id="PTHR11373:SF4">
    <property type="entry name" value="DEOXYNUCLEOSIDE TRIPHOSPHATE TRIPHOSPHOHYDROLASE SAMHD1"/>
    <property type="match status" value="1"/>
</dbReference>
<evidence type="ECO:0000313" key="3">
    <source>
        <dbReference type="Proteomes" id="UP000186309"/>
    </source>
</evidence>
<dbReference type="EMBL" id="CP019082">
    <property type="protein sequence ID" value="APW62852.1"/>
    <property type="molecule type" value="Genomic_DNA"/>
</dbReference>
<dbReference type="Gene3D" id="1.10.3210.10">
    <property type="entry name" value="Hypothetical protein af1432"/>
    <property type="match status" value="1"/>
</dbReference>
<dbReference type="PROSITE" id="PS51831">
    <property type="entry name" value="HD"/>
    <property type="match status" value="1"/>
</dbReference>
<dbReference type="AlphaFoldDB" id="A0A1U7CV93"/>
<protein>
    <recommendedName>
        <fullName evidence="1">HD domain-containing protein</fullName>
    </recommendedName>
</protein>
<dbReference type="Proteomes" id="UP000186309">
    <property type="component" value="Chromosome"/>
</dbReference>
<feature type="domain" description="HD" evidence="1">
    <location>
        <begin position="50"/>
        <end position="151"/>
    </location>
</feature>
<accession>A0A1U7CV93</accession>
<dbReference type="Pfam" id="PF01966">
    <property type="entry name" value="HD"/>
    <property type="match status" value="1"/>
</dbReference>
<dbReference type="SMART" id="SM00471">
    <property type="entry name" value="HDc"/>
    <property type="match status" value="1"/>
</dbReference>
<proteinExistence type="predicted"/>
<organism evidence="2 3">
    <name type="scientific">Paludisphaera borealis</name>
    <dbReference type="NCBI Taxonomy" id="1387353"/>
    <lineage>
        <taxon>Bacteria</taxon>
        <taxon>Pseudomonadati</taxon>
        <taxon>Planctomycetota</taxon>
        <taxon>Planctomycetia</taxon>
        <taxon>Isosphaerales</taxon>
        <taxon>Isosphaeraceae</taxon>
        <taxon>Paludisphaera</taxon>
    </lineage>
</organism>
<gene>
    <name evidence="2" type="ORF">BSF38_04407</name>
</gene>
<dbReference type="PANTHER" id="PTHR11373">
    <property type="entry name" value="DEOXYNUCLEOSIDE TRIPHOSPHATE TRIPHOSPHOHYDROLASE"/>
    <property type="match status" value="1"/>
</dbReference>
<name>A0A1U7CV93_9BACT</name>
<dbReference type="GO" id="GO:0006203">
    <property type="term" value="P:dGTP catabolic process"/>
    <property type="evidence" value="ECO:0007669"/>
    <property type="project" value="TreeGrafter"/>
</dbReference>
<sequence>MVWNDRVYGRVEVSDPKILALIEGPTFQRLKGIRQAGPSAIAFPFKNVTRYEHSLGVFHLLRRLGAGRQEQVAGLLHDISHTAFSHAVDFLVTSAEQDHHESLKPILLNRPDVADALDRLGFAPEDFYDDARYPILERPLPWLCADRLDYFLRDGMACQVVRRGDVDRILGDVSVVDATIVFSDVKVARTVVDLFAVMNRDWWASPIEAFIYNEFADALREGFRQGVLVDDDLLSEDDKVLAKLDAARIPAIDRTLEKIRRFRPESADGYAPRVAPKQRWLDPHLIIDGIIRRTSEFA</sequence>
<dbReference type="InterPro" id="IPR003607">
    <property type="entry name" value="HD/PDEase_dom"/>
</dbReference>
<dbReference type="KEGG" id="pbor:BSF38_04407"/>
<dbReference type="SUPFAM" id="SSF109604">
    <property type="entry name" value="HD-domain/PDEase-like"/>
    <property type="match status" value="1"/>
</dbReference>
<dbReference type="OrthoDB" id="9803619at2"/>
<dbReference type="RefSeq" id="WP_076349251.1">
    <property type="nucleotide sequence ID" value="NZ_CP019082.1"/>
</dbReference>
<keyword evidence="3" id="KW-1185">Reference proteome</keyword>
<dbReference type="InterPro" id="IPR050135">
    <property type="entry name" value="dGTPase-like"/>
</dbReference>
<evidence type="ECO:0000259" key="1">
    <source>
        <dbReference type="PROSITE" id="PS51831"/>
    </source>
</evidence>
<evidence type="ECO:0000313" key="2">
    <source>
        <dbReference type="EMBL" id="APW62852.1"/>
    </source>
</evidence>
<dbReference type="GO" id="GO:0008832">
    <property type="term" value="F:dGTPase activity"/>
    <property type="evidence" value="ECO:0007669"/>
    <property type="project" value="TreeGrafter"/>
</dbReference>